<evidence type="ECO:0000313" key="1">
    <source>
        <dbReference type="EMBL" id="NEW43173.1"/>
    </source>
</evidence>
<comment type="caution">
    <text evidence="1">The sequence shown here is derived from an EMBL/GenBank/DDBJ whole genome shotgun (WGS) entry which is preliminary data.</text>
</comment>
<dbReference type="EMBL" id="JAAGUZ010000003">
    <property type="protein sequence ID" value="NEW43173.1"/>
    <property type="molecule type" value="Genomic_DNA"/>
</dbReference>
<dbReference type="RefSeq" id="WP_163822850.1">
    <property type="nucleotide sequence ID" value="NZ_JAAGUX010000003.1"/>
</dbReference>
<dbReference type="AlphaFoldDB" id="A0A6P1D2F5"/>
<organism evidence="1 3">
    <name type="scientific">Nocardia cyriacigeorgica</name>
    <dbReference type="NCBI Taxonomy" id="135487"/>
    <lineage>
        <taxon>Bacteria</taxon>
        <taxon>Bacillati</taxon>
        <taxon>Actinomycetota</taxon>
        <taxon>Actinomycetes</taxon>
        <taxon>Mycobacteriales</taxon>
        <taxon>Nocardiaceae</taxon>
        <taxon>Nocardia</taxon>
    </lineage>
</organism>
<dbReference type="Proteomes" id="UP000470876">
    <property type="component" value="Unassembled WGS sequence"/>
</dbReference>
<protein>
    <submittedName>
        <fullName evidence="1">Uncharacterized protein</fullName>
    </submittedName>
</protein>
<keyword evidence="4" id="KW-1185">Reference proteome</keyword>
<name>A0A6P1D2F5_9NOCA</name>
<sequence>MKRSTLVLITAGMILSGAGVVEIIGTDTSASGGAVHPAVIREIEPARESPDSYPNATVFAGPTAQLFSATYLTAAVQLRSALSAEDRPLSSPAAAPRTYPG</sequence>
<gene>
    <name evidence="1" type="ORF">GV789_01665</name>
    <name evidence="2" type="ORF">GV794_02230</name>
</gene>
<evidence type="ECO:0000313" key="3">
    <source>
        <dbReference type="Proteomes" id="UP000468928"/>
    </source>
</evidence>
<dbReference type="EMBL" id="JAAGUX010000003">
    <property type="protein sequence ID" value="NEW54484.1"/>
    <property type="molecule type" value="Genomic_DNA"/>
</dbReference>
<accession>A0A6P1D2F5</accession>
<evidence type="ECO:0000313" key="2">
    <source>
        <dbReference type="EMBL" id="NEW54484.1"/>
    </source>
</evidence>
<dbReference type="Proteomes" id="UP000468928">
    <property type="component" value="Unassembled WGS sequence"/>
</dbReference>
<proteinExistence type="predicted"/>
<evidence type="ECO:0000313" key="4">
    <source>
        <dbReference type="Proteomes" id="UP000470876"/>
    </source>
</evidence>
<reference evidence="3 4" key="1">
    <citation type="submission" date="2020-01" db="EMBL/GenBank/DDBJ databases">
        <title>Genetics and antimicrobial susceptibilities of Nocardia species isolated from the soil; a comparison with species isolated from humans.</title>
        <authorList>
            <person name="Carrasco G."/>
            <person name="Monzon S."/>
            <person name="Sansegundo M."/>
            <person name="Garcia E."/>
            <person name="Garrido N."/>
            <person name="Medina M.J."/>
            <person name="Villalon P."/>
            <person name="Ramirez-Arocha A.C."/>
            <person name="Jimenez P."/>
            <person name="Cuesta I."/>
            <person name="Valdezate S."/>
        </authorList>
    </citation>
    <scope>NUCLEOTIDE SEQUENCE [LARGE SCALE GENOMIC DNA]</scope>
    <source>
        <strain evidence="1 3">CNM20110639</strain>
        <strain evidence="2 4">CNM20110649</strain>
    </source>
</reference>